<keyword evidence="6 7" id="KW-0472">Membrane</keyword>
<evidence type="ECO:0000259" key="8">
    <source>
        <dbReference type="PROSITE" id="PS50928"/>
    </source>
</evidence>
<keyword evidence="5 7" id="KW-1133">Transmembrane helix</keyword>
<comment type="caution">
    <text evidence="9">The sequence shown here is derived from an EMBL/GenBank/DDBJ whole genome shotgun (WGS) entry which is preliminary data.</text>
</comment>
<evidence type="ECO:0000256" key="1">
    <source>
        <dbReference type="ARBA" id="ARBA00004651"/>
    </source>
</evidence>
<feature type="transmembrane region" description="Helical" evidence="7">
    <location>
        <begin position="293"/>
        <end position="318"/>
    </location>
</feature>
<evidence type="ECO:0000256" key="7">
    <source>
        <dbReference type="RuleBase" id="RU363032"/>
    </source>
</evidence>
<feature type="transmembrane region" description="Helical" evidence="7">
    <location>
        <begin position="241"/>
        <end position="261"/>
    </location>
</feature>
<dbReference type="PANTHER" id="PTHR43227">
    <property type="entry name" value="BLL4140 PROTEIN"/>
    <property type="match status" value="1"/>
</dbReference>
<evidence type="ECO:0000313" key="9">
    <source>
        <dbReference type="EMBL" id="MDQ0227767.1"/>
    </source>
</evidence>
<dbReference type="InterPro" id="IPR050809">
    <property type="entry name" value="UgpAE/MalFG_permease"/>
</dbReference>
<dbReference type="PANTHER" id="PTHR43227:SF11">
    <property type="entry name" value="BLL4140 PROTEIN"/>
    <property type="match status" value="1"/>
</dbReference>
<evidence type="ECO:0000256" key="5">
    <source>
        <dbReference type="ARBA" id="ARBA00022989"/>
    </source>
</evidence>
<name>A0ABT9Z7I3_9BACI</name>
<keyword evidence="3" id="KW-1003">Cell membrane</keyword>
<evidence type="ECO:0000256" key="4">
    <source>
        <dbReference type="ARBA" id="ARBA00022692"/>
    </source>
</evidence>
<dbReference type="InterPro" id="IPR000515">
    <property type="entry name" value="MetI-like"/>
</dbReference>
<dbReference type="CDD" id="cd06261">
    <property type="entry name" value="TM_PBP2"/>
    <property type="match status" value="1"/>
</dbReference>
<evidence type="ECO:0000313" key="10">
    <source>
        <dbReference type="Proteomes" id="UP001232245"/>
    </source>
</evidence>
<evidence type="ECO:0000256" key="2">
    <source>
        <dbReference type="ARBA" id="ARBA00022448"/>
    </source>
</evidence>
<keyword evidence="2 7" id="KW-0813">Transport</keyword>
<evidence type="ECO:0000256" key="3">
    <source>
        <dbReference type="ARBA" id="ARBA00022475"/>
    </source>
</evidence>
<dbReference type="PROSITE" id="PS50928">
    <property type="entry name" value="ABC_TM1"/>
    <property type="match status" value="1"/>
</dbReference>
<feature type="transmembrane region" description="Helical" evidence="7">
    <location>
        <begin position="106"/>
        <end position="125"/>
    </location>
</feature>
<dbReference type="Gene3D" id="1.10.3720.10">
    <property type="entry name" value="MetI-like"/>
    <property type="match status" value="1"/>
</dbReference>
<dbReference type="Pfam" id="PF00528">
    <property type="entry name" value="BPD_transp_1"/>
    <property type="match status" value="1"/>
</dbReference>
<keyword evidence="10" id="KW-1185">Reference proteome</keyword>
<feature type="transmembrane region" description="Helical" evidence="7">
    <location>
        <begin position="190"/>
        <end position="210"/>
    </location>
</feature>
<comment type="subcellular location">
    <subcellularLocation>
        <location evidence="1 7">Cell membrane</location>
        <topology evidence="1 7">Multi-pass membrane protein</topology>
    </subcellularLocation>
</comment>
<dbReference type="SUPFAM" id="SSF161098">
    <property type="entry name" value="MetI-like"/>
    <property type="match status" value="1"/>
</dbReference>
<dbReference type="EMBL" id="JAUSTZ010000011">
    <property type="protein sequence ID" value="MDQ0227767.1"/>
    <property type="molecule type" value="Genomic_DNA"/>
</dbReference>
<reference evidence="9 10" key="1">
    <citation type="submission" date="2023-07" db="EMBL/GenBank/DDBJ databases">
        <title>Genomic Encyclopedia of Type Strains, Phase IV (KMG-IV): sequencing the most valuable type-strain genomes for metagenomic binning, comparative biology and taxonomic classification.</title>
        <authorList>
            <person name="Goeker M."/>
        </authorList>
    </citation>
    <scope>NUCLEOTIDE SEQUENCE [LARGE SCALE GENOMIC DNA]</scope>
    <source>
        <strain evidence="9 10">DSM 17723</strain>
    </source>
</reference>
<dbReference type="InterPro" id="IPR035906">
    <property type="entry name" value="MetI-like_sf"/>
</dbReference>
<feature type="transmembrane region" description="Helical" evidence="7">
    <location>
        <begin position="39"/>
        <end position="58"/>
    </location>
</feature>
<evidence type="ECO:0000256" key="6">
    <source>
        <dbReference type="ARBA" id="ARBA00023136"/>
    </source>
</evidence>
<gene>
    <name evidence="9" type="ORF">J2S02_004114</name>
</gene>
<sequence>MGLLVSKEKANQEMANSLELELHARTKKQSFFQYFRRNYALYLFLAPAIILTIIFKYVPMYGAVIAFKDFSPMKGILGSEWVGFEHFKDFLTSPNFADIFMNTLKLSVYGLILGFPVPIILALSLNQVRRAAIKKNIQLILYAPNFISVVVITGMLFIFFSPTGPVNSLLSSFLSGPVPFMTDPDYFRSIYILSGIWQAAGWSSIIYVAALANVDPQLHDAATIDGASLWQRIRHIDLPTLKPIMAVLFILGAGGIMAIGFEKAYLMQTSMNIPTSEIIPTYVYKVGLQAGDYAYSTAVGLFNSVINVILLVFVNFVVKKLNEGEGLY</sequence>
<protein>
    <submittedName>
        <fullName evidence="9">Aldouronate transport system permease protein</fullName>
    </submittedName>
</protein>
<comment type="similarity">
    <text evidence="7">Belongs to the binding-protein-dependent transport system permease family.</text>
</comment>
<keyword evidence="4 7" id="KW-0812">Transmembrane</keyword>
<feature type="domain" description="ABC transmembrane type-1" evidence="8">
    <location>
        <begin position="100"/>
        <end position="314"/>
    </location>
</feature>
<proteinExistence type="inferred from homology"/>
<organism evidence="9 10">
    <name type="scientific">Metabacillus niabensis</name>
    <dbReference type="NCBI Taxonomy" id="324854"/>
    <lineage>
        <taxon>Bacteria</taxon>
        <taxon>Bacillati</taxon>
        <taxon>Bacillota</taxon>
        <taxon>Bacilli</taxon>
        <taxon>Bacillales</taxon>
        <taxon>Bacillaceae</taxon>
        <taxon>Metabacillus</taxon>
    </lineage>
</organism>
<feature type="transmembrane region" description="Helical" evidence="7">
    <location>
        <begin position="137"/>
        <end position="160"/>
    </location>
</feature>
<accession>A0ABT9Z7I3</accession>
<dbReference type="Proteomes" id="UP001232245">
    <property type="component" value="Unassembled WGS sequence"/>
</dbReference>